<keyword evidence="2" id="KW-1185">Reference proteome</keyword>
<sequence length="165" mass="18608">MVVLPDLNKPLVSRDKVDGLTSSKLMELTLLRRHDHVYRLAQIKGLRSMGLGCWLVGDQGGIVRIIRKDNPLGENGPTLVDKKFDGIRVSGLGLQVGTNWGEIRFQNYRIFKLNRQRCLGNEYSVLLLNQATTFSDSGLYAIHPVDNEQKKSPKLFLNKTLLDDC</sequence>
<accession>A0A7J9EYK9</accession>
<dbReference type="EMBL" id="JABEZW010000010">
    <property type="protein sequence ID" value="MBA0777991.1"/>
    <property type="molecule type" value="Genomic_DNA"/>
</dbReference>
<proteinExistence type="predicted"/>
<comment type="caution">
    <text evidence="1">The sequence shown here is derived from an EMBL/GenBank/DDBJ whole genome shotgun (WGS) entry which is preliminary data.</text>
</comment>
<dbReference type="Proteomes" id="UP000593568">
    <property type="component" value="Unassembled WGS sequence"/>
</dbReference>
<reference evidence="1 2" key="1">
    <citation type="journal article" date="2019" name="Genome Biol. Evol.">
        <title>Insights into the evolution of the New World diploid cottons (Gossypium, subgenus Houzingenia) based on genome sequencing.</title>
        <authorList>
            <person name="Grover C.E."/>
            <person name="Arick M.A. 2nd"/>
            <person name="Thrash A."/>
            <person name="Conover J.L."/>
            <person name="Sanders W.S."/>
            <person name="Peterson D.G."/>
            <person name="Frelichowski J.E."/>
            <person name="Scheffler J.A."/>
            <person name="Scheffler B.E."/>
            <person name="Wendel J.F."/>
        </authorList>
    </citation>
    <scope>NUCLEOTIDE SEQUENCE [LARGE SCALE GENOMIC DNA]</scope>
    <source>
        <strain evidence="1">8</strain>
        <tissue evidence="1">Leaf</tissue>
    </source>
</reference>
<dbReference type="AlphaFoldDB" id="A0A7J9EYK9"/>
<organism evidence="1 2">
    <name type="scientific">Gossypium trilobum</name>
    <dbReference type="NCBI Taxonomy" id="34281"/>
    <lineage>
        <taxon>Eukaryota</taxon>
        <taxon>Viridiplantae</taxon>
        <taxon>Streptophyta</taxon>
        <taxon>Embryophyta</taxon>
        <taxon>Tracheophyta</taxon>
        <taxon>Spermatophyta</taxon>
        <taxon>Magnoliopsida</taxon>
        <taxon>eudicotyledons</taxon>
        <taxon>Gunneridae</taxon>
        <taxon>Pentapetalae</taxon>
        <taxon>rosids</taxon>
        <taxon>malvids</taxon>
        <taxon>Malvales</taxon>
        <taxon>Malvaceae</taxon>
        <taxon>Malvoideae</taxon>
        <taxon>Gossypium</taxon>
    </lineage>
</organism>
<evidence type="ECO:0000313" key="1">
    <source>
        <dbReference type="EMBL" id="MBA0777991.1"/>
    </source>
</evidence>
<protein>
    <submittedName>
        <fullName evidence="1">Uncharacterized protein</fullName>
    </submittedName>
</protein>
<gene>
    <name evidence="1" type="ORF">Gotri_005927</name>
</gene>
<name>A0A7J9EYK9_9ROSI</name>
<evidence type="ECO:0000313" key="2">
    <source>
        <dbReference type="Proteomes" id="UP000593568"/>
    </source>
</evidence>